<dbReference type="InterPro" id="IPR004365">
    <property type="entry name" value="NA-bd_OB_tRNA"/>
</dbReference>
<dbReference type="Pfam" id="PF01336">
    <property type="entry name" value="tRNA_anti-codon"/>
    <property type="match status" value="1"/>
</dbReference>
<dbReference type="CDD" id="cd04485">
    <property type="entry name" value="DnaE_OBF"/>
    <property type="match status" value="1"/>
</dbReference>
<dbReference type="PATRIC" id="fig|1123501.6.peg.4145"/>
<dbReference type="Pfam" id="PF14579">
    <property type="entry name" value="HHH_6"/>
    <property type="match status" value="2"/>
</dbReference>
<evidence type="ECO:0000256" key="11">
    <source>
        <dbReference type="ARBA" id="ARBA00026073"/>
    </source>
</evidence>
<feature type="compositionally biased region" description="Basic and acidic residues" evidence="13">
    <location>
        <begin position="871"/>
        <end position="880"/>
    </location>
</feature>
<evidence type="ECO:0000256" key="3">
    <source>
        <dbReference type="ARBA" id="ARBA00012417"/>
    </source>
</evidence>
<dbReference type="RefSeq" id="WP_018302665.1">
    <property type="nucleotide sequence ID" value="NZ_KB902287.1"/>
</dbReference>
<dbReference type="InterPro" id="IPR041931">
    <property type="entry name" value="DNA_pol3_alpha_thumb_dom"/>
</dbReference>
<dbReference type="AlphaFoldDB" id="A0A0D0Q926"/>
<comment type="caution">
    <text evidence="15">The sequence shown here is derived from an EMBL/GenBank/DDBJ whole genome shotgun (WGS) entry which is preliminary data.</text>
</comment>
<dbReference type="InterPro" id="IPR029460">
    <property type="entry name" value="DNAPol_HHH"/>
</dbReference>
<dbReference type="GO" id="GO:0006260">
    <property type="term" value="P:DNA replication"/>
    <property type="evidence" value="ECO:0007669"/>
    <property type="project" value="UniProtKB-KW"/>
</dbReference>
<feature type="compositionally biased region" description="Low complexity" evidence="13">
    <location>
        <begin position="903"/>
        <end position="915"/>
    </location>
</feature>
<comment type="subunit">
    <text evidence="11">DNA polymerase III contains a core (composed of alpha, epsilon and theta chains) that associates with a tau subunit. This core dimerizes to form the POLIII' complex. PolIII' associates with the gamma complex (composed of gamma, delta, delta', psi and chi chains) and with the beta chain to form the complete DNA polymerase III complex.</text>
</comment>
<dbReference type="Gene3D" id="1.10.10.1600">
    <property type="entry name" value="Bacterial DNA polymerase III alpha subunit, thumb domain"/>
    <property type="match status" value="1"/>
</dbReference>
<dbReference type="STRING" id="1123501.Wenmar_04014"/>
<gene>
    <name evidence="15" type="ORF">Wenmar_04014</name>
</gene>
<proteinExistence type="inferred from homology"/>
<feature type="region of interest" description="Disordered" evidence="13">
    <location>
        <begin position="871"/>
        <end position="942"/>
    </location>
</feature>
<reference evidence="15 16" key="1">
    <citation type="submission" date="2013-01" db="EMBL/GenBank/DDBJ databases">
        <authorList>
            <person name="Fiebig A."/>
            <person name="Goeker M."/>
            <person name="Klenk H.-P.P."/>
        </authorList>
    </citation>
    <scope>NUCLEOTIDE SEQUENCE [LARGE SCALE GENOMIC DNA]</scope>
    <source>
        <strain evidence="15 16">DSM 24838</strain>
    </source>
</reference>
<comment type="catalytic activity">
    <reaction evidence="12">
        <text>DNA(n) + a 2'-deoxyribonucleoside 5'-triphosphate = DNA(n+1) + diphosphate</text>
        <dbReference type="Rhea" id="RHEA:22508"/>
        <dbReference type="Rhea" id="RHEA-COMP:17339"/>
        <dbReference type="Rhea" id="RHEA-COMP:17340"/>
        <dbReference type="ChEBI" id="CHEBI:33019"/>
        <dbReference type="ChEBI" id="CHEBI:61560"/>
        <dbReference type="ChEBI" id="CHEBI:173112"/>
        <dbReference type="EC" id="2.7.7.7"/>
    </reaction>
</comment>
<dbReference type="GO" id="GO:0003887">
    <property type="term" value="F:DNA-directed DNA polymerase activity"/>
    <property type="evidence" value="ECO:0007669"/>
    <property type="project" value="UniProtKB-KW"/>
</dbReference>
<comment type="function">
    <text evidence="10">DNA polymerase III is a complex, multichain enzyme responsible for most of the replicative synthesis in bacteria. This DNA polymerase also exhibits 3' to 5' exonuclease activity. The alpha chain is the DNA polymerase.</text>
</comment>
<dbReference type="eggNOG" id="COG0587">
    <property type="taxonomic scope" value="Bacteria"/>
</dbReference>
<dbReference type="CDD" id="cd07433">
    <property type="entry name" value="PHP_PolIIIA_DnaE1"/>
    <property type="match status" value="1"/>
</dbReference>
<dbReference type="Proteomes" id="UP000035100">
    <property type="component" value="Unassembled WGS sequence"/>
</dbReference>
<dbReference type="Pfam" id="PF07733">
    <property type="entry name" value="DNA_pol3_alpha"/>
    <property type="match status" value="1"/>
</dbReference>
<dbReference type="Pfam" id="PF02811">
    <property type="entry name" value="PHP"/>
    <property type="match status" value="1"/>
</dbReference>
<dbReference type="SUPFAM" id="SSF89550">
    <property type="entry name" value="PHP domain-like"/>
    <property type="match status" value="1"/>
</dbReference>
<dbReference type="NCBIfam" id="NF004226">
    <property type="entry name" value="PRK05673.1"/>
    <property type="match status" value="1"/>
</dbReference>
<keyword evidence="5" id="KW-0963">Cytoplasm</keyword>
<dbReference type="PANTHER" id="PTHR32294">
    <property type="entry name" value="DNA POLYMERASE III SUBUNIT ALPHA"/>
    <property type="match status" value="1"/>
</dbReference>
<evidence type="ECO:0000256" key="10">
    <source>
        <dbReference type="ARBA" id="ARBA00025611"/>
    </source>
</evidence>
<evidence type="ECO:0000256" key="4">
    <source>
        <dbReference type="ARBA" id="ARBA00019114"/>
    </source>
</evidence>
<dbReference type="InterPro" id="IPR011708">
    <property type="entry name" value="DNA_pol3_alpha_NTPase_dom"/>
</dbReference>
<dbReference type="InterPro" id="IPR016195">
    <property type="entry name" value="Pol/histidinol_Pase-like"/>
</dbReference>
<dbReference type="InterPro" id="IPR040982">
    <property type="entry name" value="DNA_pol3_finger"/>
</dbReference>
<evidence type="ECO:0000313" key="15">
    <source>
        <dbReference type="EMBL" id="KIQ67588.1"/>
    </source>
</evidence>
<feature type="compositionally biased region" description="Basic and acidic residues" evidence="13">
    <location>
        <begin position="481"/>
        <end position="501"/>
    </location>
</feature>
<dbReference type="InterPro" id="IPR004013">
    <property type="entry name" value="PHP_dom"/>
</dbReference>
<keyword evidence="9" id="KW-0239">DNA-directed DNA polymerase</keyword>
<protein>
    <recommendedName>
        <fullName evidence="4">DNA polymerase III subunit alpha</fullName>
        <ecNumber evidence="3">2.7.7.7</ecNumber>
    </recommendedName>
</protein>
<evidence type="ECO:0000256" key="6">
    <source>
        <dbReference type="ARBA" id="ARBA00022679"/>
    </source>
</evidence>
<name>A0A0D0Q926_9RHOB</name>
<accession>A0A0D0Q926</accession>
<comment type="subcellular location">
    <subcellularLocation>
        <location evidence="1">Cytoplasm</location>
    </subcellularLocation>
</comment>
<dbReference type="EMBL" id="AONG01000022">
    <property type="protein sequence ID" value="KIQ67588.1"/>
    <property type="molecule type" value="Genomic_DNA"/>
</dbReference>
<keyword evidence="6 15" id="KW-0808">Transferase</keyword>
<dbReference type="SMART" id="SM00481">
    <property type="entry name" value="POLIIIAc"/>
    <property type="match status" value="1"/>
</dbReference>
<comment type="similarity">
    <text evidence="2">Belongs to the DNA polymerase type-C family. DnaE subfamily.</text>
</comment>
<dbReference type="NCBIfam" id="TIGR00594">
    <property type="entry name" value="polc"/>
    <property type="match status" value="1"/>
</dbReference>
<evidence type="ECO:0000256" key="12">
    <source>
        <dbReference type="ARBA" id="ARBA00049244"/>
    </source>
</evidence>
<evidence type="ECO:0000256" key="9">
    <source>
        <dbReference type="ARBA" id="ARBA00022932"/>
    </source>
</evidence>
<dbReference type="PANTHER" id="PTHR32294:SF0">
    <property type="entry name" value="DNA POLYMERASE III SUBUNIT ALPHA"/>
    <property type="match status" value="1"/>
</dbReference>
<organism evidence="15 16">
    <name type="scientific">Wenxinia marina DSM 24838</name>
    <dbReference type="NCBI Taxonomy" id="1123501"/>
    <lineage>
        <taxon>Bacteria</taxon>
        <taxon>Pseudomonadati</taxon>
        <taxon>Pseudomonadota</taxon>
        <taxon>Alphaproteobacteria</taxon>
        <taxon>Rhodobacterales</taxon>
        <taxon>Roseobacteraceae</taxon>
        <taxon>Wenxinia</taxon>
    </lineage>
</organism>
<dbReference type="EC" id="2.7.7.7" evidence="3"/>
<evidence type="ECO:0000256" key="13">
    <source>
        <dbReference type="SAM" id="MobiDB-lite"/>
    </source>
</evidence>
<dbReference type="Pfam" id="PF17657">
    <property type="entry name" value="DNA_pol3_finger"/>
    <property type="match status" value="1"/>
</dbReference>
<dbReference type="GO" id="GO:0005737">
    <property type="term" value="C:cytoplasm"/>
    <property type="evidence" value="ECO:0007669"/>
    <property type="project" value="UniProtKB-SubCell"/>
</dbReference>
<feature type="domain" description="Polymerase/histidinol phosphatase N-terminal" evidence="14">
    <location>
        <begin position="8"/>
        <end position="75"/>
    </location>
</feature>
<evidence type="ECO:0000256" key="2">
    <source>
        <dbReference type="ARBA" id="ARBA00009496"/>
    </source>
</evidence>
<evidence type="ECO:0000256" key="5">
    <source>
        <dbReference type="ARBA" id="ARBA00022490"/>
    </source>
</evidence>
<evidence type="ECO:0000313" key="16">
    <source>
        <dbReference type="Proteomes" id="UP000035100"/>
    </source>
</evidence>
<feature type="region of interest" description="Disordered" evidence="13">
    <location>
        <begin position="481"/>
        <end position="502"/>
    </location>
</feature>
<dbReference type="GO" id="GO:0003676">
    <property type="term" value="F:nucleic acid binding"/>
    <property type="evidence" value="ECO:0007669"/>
    <property type="project" value="InterPro"/>
</dbReference>
<dbReference type="GO" id="GO:0008408">
    <property type="term" value="F:3'-5' exonuclease activity"/>
    <property type="evidence" value="ECO:0007669"/>
    <property type="project" value="InterPro"/>
</dbReference>
<evidence type="ECO:0000256" key="7">
    <source>
        <dbReference type="ARBA" id="ARBA00022695"/>
    </source>
</evidence>
<keyword evidence="7 15" id="KW-0548">Nucleotidyltransferase</keyword>
<dbReference type="InterPro" id="IPR049821">
    <property type="entry name" value="PolIIIA_DnaE1_PHP"/>
</dbReference>
<dbReference type="Gene3D" id="1.10.150.870">
    <property type="match status" value="1"/>
</dbReference>
<keyword evidence="16" id="KW-1185">Reference proteome</keyword>
<sequence>MAQQPRFIHLRTHTEYSLLEGAIPVKKLPEMAKTAGMPAVAVTDSGNMFCALEFSEYASKAGIQPILGCQVPLRYLTPEPGKRPDLPAGLVLLAQSERGYENLMKLNSALYLTESDEIPQVTLDDLAAHADGLICLTGGPDGPVGRLLRAGQRPKAEALVRRLSEIYPQRLYVELQRHPGEAGLPPAEKASERGHVEIAYDMDLPLVATNDCYFPKPDLYEAHDALLCIAEGSYVDQQEPRRRLTPQHYFKSAQEMATLFADLPEALENTVEIARRCAYKAEKRKPILPKFADDEVEELRRQAKEGLDARLKVIDAAAPREEYDARLEFELGIIEGMGFPGYFLIVADFIKWAKDHDIPVGPGRGSGAGSLVAYALTITDLDPLRYSLLFERFLNPERVSMPDFDIDFCMDRREEVIRYVQEKYGREKVGQIITFGALLSKAAVRDVGRVLQMPYGQVDRLSKMIPVEGVKPVSIGKALADEPRLREETRETEQDRREGRRNPAARLFEYAEKIEGLLRNASTHAAGVVIGDRPLDALVPLYRDPRSDMPATQFNMKWVEQAGLVKFDFLGLKTLTVIQNAVDLILKSGRPLHQAADGTVLYTPAPGAENQMNLIPLDDEKSYRLYSKAKTVAVFQVESSGMMDALKRMKPTCIEDIVALVALYRPGPMENIPVYCEVKNGLRERESIHPLIDHILEETQGIIVYQEQVMQIAQEMAGYSLGGADLLRRAMGKKIAEEMAKERPKFEAGAMANGVDKQKASEVFDLLEKFANYGFNKSHAAAYAVVSYQTAWLKANHPVEFMAGVMNCDIHLTDKLGVYFQEVRKGLGIEVIPPCVNRSQATFDVVDGKLVYALGALKNVGVDAMRLVVEGRDGHSDTRPGLDPGPRANEGARSGEAPGQARGGSSETAGAGTARPGPDPGPRANGSARPGEAPGQARSGSSKPFVNLFDFARRVDLKRVGKRPLEMLARAGAFDQLDRNRRRVFDSLDQLVAYSAAVHEQRQSSQVSLFGEGGDDLPEPRLSAAADWLPAERLAEEFTAIGFYLSGHPLDDYLPALKRRDVSTLDEVTAKAERSPCIAKMAGTVAGRQERKSARGNRFAFVQLSDPTGQYEVTVFSDTLEASRDHLETGSQVILTVEANMEADQLKLLARSIAPIDSVVASGESAGLRVFVEEPAAVGPVAQLLQKAAKDGLKGGRGPIYFCLMGEGLPGEVELDCGSTFPVTPQIKGALRSLQGVVEVEDL</sequence>
<evidence type="ECO:0000256" key="1">
    <source>
        <dbReference type="ARBA" id="ARBA00004496"/>
    </source>
</evidence>
<dbReference type="InterPro" id="IPR004805">
    <property type="entry name" value="DnaE2/DnaE/PolC"/>
</dbReference>
<dbReference type="InterPro" id="IPR003141">
    <property type="entry name" value="Pol/His_phosphatase_N"/>
</dbReference>
<dbReference type="Gene3D" id="3.20.20.140">
    <property type="entry name" value="Metal-dependent hydrolases"/>
    <property type="match status" value="1"/>
</dbReference>
<evidence type="ECO:0000256" key="8">
    <source>
        <dbReference type="ARBA" id="ARBA00022705"/>
    </source>
</evidence>
<keyword evidence="8" id="KW-0235">DNA replication</keyword>
<evidence type="ECO:0000259" key="14">
    <source>
        <dbReference type="SMART" id="SM00481"/>
    </source>
</evidence>